<organism evidence="2 3">
    <name type="scientific">Diplocloster modestus</name>
    <dbReference type="NCBI Taxonomy" id="2850322"/>
    <lineage>
        <taxon>Bacteria</taxon>
        <taxon>Bacillati</taxon>
        <taxon>Bacillota</taxon>
        <taxon>Clostridia</taxon>
        <taxon>Lachnospirales</taxon>
        <taxon>Lachnospiraceae</taxon>
        <taxon>Diplocloster</taxon>
    </lineage>
</organism>
<comment type="caution">
    <text evidence="2">The sequence shown here is derived from an EMBL/GenBank/DDBJ whole genome shotgun (WGS) entry which is preliminary data.</text>
</comment>
<dbReference type="SUPFAM" id="SSF51658">
    <property type="entry name" value="Xylose isomerase-like"/>
    <property type="match status" value="1"/>
</dbReference>
<proteinExistence type="predicted"/>
<dbReference type="Proteomes" id="UP001314681">
    <property type="component" value="Unassembled WGS sequence"/>
</dbReference>
<dbReference type="EMBL" id="JAHQCX010000003">
    <property type="protein sequence ID" value="MBU9725527.1"/>
    <property type="molecule type" value="Genomic_DNA"/>
</dbReference>
<gene>
    <name evidence="2" type="ORF">KTH90_05815</name>
</gene>
<dbReference type="Pfam" id="PF01261">
    <property type="entry name" value="AP_endonuc_2"/>
    <property type="match status" value="1"/>
</dbReference>
<evidence type="ECO:0000313" key="2">
    <source>
        <dbReference type="EMBL" id="MBU9725527.1"/>
    </source>
</evidence>
<dbReference type="GO" id="GO:0016853">
    <property type="term" value="F:isomerase activity"/>
    <property type="evidence" value="ECO:0007669"/>
    <property type="project" value="UniProtKB-KW"/>
</dbReference>
<dbReference type="InterPro" id="IPR036237">
    <property type="entry name" value="Xyl_isomerase-like_sf"/>
</dbReference>
<reference evidence="2 3" key="1">
    <citation type="submission" date="2021-06" db="EMBL/GenBank/DDBJ databases">
        <title>Description of novel taxa of the family Lachnospiraceae.</title>
        <authorList>
            <person name="Chaplin A.V."/>
            <person name="Sokolova S.R."/>
            <person name="Pikina A.P."/>
            <person name="Korzhanova M."/>
            <person name="Belova V."/>
            <person name="Korostin D."/>
            <person name="Efimov B.A."/>
        </authorList>
    </citation>
    <scope>NUCLEOTIDE SEQUENCE [LARGE SCALE GENOMIC DNA]</scope>
    <source>
        <strain evidence="2 3">ASD4241</strain>
    </source>
</reference>
<keyword evidence="2" id="KW-0413">Isomerase</keyword>
<accession>A0ABS6K4T0</accession>
<evidence type="ECO:0000313" key="3">
    <source>
        <dbReference type="Proteomes" id="UP001314681"/>
    </source>
</evidence>
<dbReference type="Gene3D" id="3.20.20.150">
    <property type="entry name" value="Divalent-metal-dependent TIM barrel enzymes"/>
    <property type="match status" value="1"/>
</dbReference>
<keyword evidence="3" id="KW-1185">Reference proteome</keyword>
<feature type="domain" description="Xylose isomerase-like TIM barrel" evidence="1">
    <location>
        <begin position="58"/>
        <end position="223"/>
    </location>
</feature>
<sequence>MEQLNIACYGSNFDGYDHLYDIVDHLRFANAGVELSMFPDNTEYTRCLKGQREHFRAFPVTFHGPYLEVEATEPQDTPGSCKILQAYREAFPICREFSARSIVMHTNQRTITPYNKEELQRNAVQNITRIAQMAEDLQVNLLVENVGESDCGNLLFDEDEFISLFWELPSNVGCLIDIGHAVINNWDLEHVIRVLRKKIRAYHLHNNDGITDIHRPLFEPGRKLSLDGIRRLFACMERETPHSDWILEYAPGPHITRELMISEVTQLLHILEEIHS</sequence>
<dbReference type="InterPro" id="IPR013022">
    <property type="entry name" value="Xyl_isomerase-like_TIM-brl"/>
</dbReference>
<name>A0ABS6K4T0_9FIRM</name>
<dbReference type="RefSeq" id="WP_158350635.1">
    <property type="nucleotide sequence ID" value="NZ_JAHQCX010000003.1"/>
</dbReference>
<protein>
    <submittedName>
        <fullName evidence="2">Sugar phosphate isomerase/epimerase</fullName>
    </submittedName>
</protein>
<evidence type="ECO:0000259" key="1">
    <source>
        <dbReference type="Pfam" id="PF01261"/>
    </source>
</evidence>